<keyword evidence="2" id="KW-1185">Reference proteome</keyword>
<sequence>MSKFELKDFEQKMNELLDFDGIVLAVWGMKPNYNKEKFAVSFDIGIDLILDLLSFTEYDFEEKTYEPNVSDIFIINTFYECLMNFSNMTVEYVGENEINIYVPVGDAYAELEIRDIEYLTVTVTSYKKVAFCKGDKPIKVGIYDFDAMRYEKFPENFVKGDSKFYCFG</sequence>
<dbReference type="Proteomes" id="UP000272490">
    <property type="component" value="Unassembled WGS sequence"/>
</dbReference>
<evidence type="ECO:0000313" key="2">
    <source>
        <dbReference type="Proteomes" id="UP000272490"/>
    </source>
</evidence>
<comment type="caution">
    <text evidence="1">The sequence shown here is derived from an EMBL/GenBank/DDBJ whole genome shotgun (WGS) entry which is preliminary data.</text>
</comment>
<accession>A0A3P3QSW6</accession>
<reference evidence="1 2" key="1">
    <citation type="submission" date="2018-11" db="EMBL/GenBank/DDBJ databases">
        <title>Genome sequencing of Lachnoanaerobaculum sp. KCOM 2030 (= ChDC B114).</title>
        <authorList>
            <person name="Kook J.-K."/>
            <person name="Park S.-N."/>
            <person name="Lim Y.K."/>
        </authorList>
    </citation>
    <scope>NUCLEOTIDE SEQUENCE [LARGE SCALE GENOMIC DNA]</scope>
    <source>
        <strain evidence="1 2">KCOM 2030</strain>
    </source>
</reference>
<evidence type="ECO:0000313" key="1">
    <source>
        <dbReference type="EMBL" id="RRJ24282.1"/>
    </source>
</evidence>
<dbReference type="OrthoDB" id="2044746at2"/>
<gene>
    <name evidence="1" type="ORF">EHV10_14120</name>
</gene>
<name>A0A3P3QSW6_9FIRM</name>
<proteinExistence type="predicted"/>
<dbReference type="AlphaFoldDB" id="A0A3P3QSW6"/>
<protein>
    <submittedName>
        <fullName evidence="1">Uncharacterized protein</fullName>
    </submittedName>
</protein>
<dbReference type="EMBL" id="RRCO01000008">
    <property type="protein sequence ID" value="RRJ24282.1"/>
    <property type="molecule type" value="Genomic_DNA"/>
</dbReference>
<organism evidence="1 2">
    <name type="scientific">Lachnoanaerobaculum gingivalis</name>
    <dbReference type="NCBI Taxonomy" id="2490855"/>
    <lineage>
        <taxon>Bacteria</taxon>
        <taxon>Bacillati</taxon>
        <taxon>Bacillota</taxon>
        <taxon>Clostridia</taxon>
        <taxon>Lachnospirales</taxon>
        <taxon>Lachnospiraceae</taxon>
        <taxon>Lachnoanaerobaculum</taxon>
    </lineage>
</organism>
<dbReference type="RefSeq" id="WP_128675203.1">
    <property type="nucleotide sequence ID" value="NZ_RRCO01000008.1"/>
</dbReference>